<dbReference type="InterPro" id="IPR035960">
    <property type="entry name" value="Secretoglobin_sf"/>
</dbReference>
<feature type="signal peptide" evidence="2">
    <location>
        <begin position="1"/>
        <end position="18"/>
    </location>
</feature>
<keyword evidence="2" id="KW-0732">Signal</keyword>
<evidence type="ECO:0000313" key="3">
    <source>
        <dbReference type="Ensembl" id="ENSSSCP00060019997.1"/>
    </source>
</evidence>
<dbReference type="PANTHER" id="PTHR31708">
    <property type="entry name" value="ABPBG26-RELATED"/>
    <property type="match status" value="1"/>
</dbReference>
<evidence type="ECO:0000313" key="4">
    <source>
        <dbReference type="Proteomes" id="UP000694723"/>
    </source>
</evidence>
<dbReference type="Gene3D" id="1.20.920.50">
    <property type="match status" value="1"/>
</dbReference>
<dbReference type="Ensembl" id="ENSSSCT00060046697.1">
    <property type="protein sequence ID" value="ENSSSCP00060019997.1"/>
    <property type="gene ID" value="ENSSSCG00060034438.1"/>
</dbReference>
<evidence type="ECO:0000256" key="2">
    <source>
        <dbReference type="SAM" id="SignalP"/>
    </source>
</evidence>
<dbReference type="GO" id="GO:0005615">
    <property type="term" value="C:extracellular space"/>
    <property type="evidence" value="ECO:0007669"/>
    <property type="project" value="InterPro"/>
</dbReference>
<dbReference type="Proteomes" id="UP000694723">
    <property type="component" value="Unplaced"/>
</dbReference>
<dbReference type="Pfam" id="PF09252">
    <property type="entry name" value="Feld-I_B"/>
    <property type="match status" value="1"/>
</dbReference>
<feature type="chain" id="PRO_5034028187" evidence="2">
    <location>
        <begin position="19"/>
        <end position="105"/>
    </location>
</feature>
<organism evidence="3 4">
    <name type="scientific">Sus scrofa</name>
    <name type="common">Pig</name>
    <dbReference type="NCBI Taxonomy" id="9823"/>
    <lineage>
        <taxon>Eukaryota</taxon>
        <taxon>Metazoa</taxon>
        <taxon>Chordata</taxon>
        <taxon>Craniata</taxon>
        <taxon>Vertebrata</taxon>
        <taxon>Euteleostomi</taxon>
        <taxon>Mammalia</taxon>
        <taxon>Eutheria</taxon>
        <taxon>Laurasiatheria</taxon>
        <taxon>Artiodactyla</taxon>
        <taxon>Suina</taxon>
        <taxon>Suidae</taxon>
        <taxon>Sus</taxon>
    </lineage>
</organism>
<protein>
    <submittedName>
        <fullName evidence="3">Uncharacterized protein</fullName>
    </submittedName>
</protein>
<dbReference type="InterPro" id="IPR015332">
    <property type="entry name" value="CH2-like"/>
</dbReference>
<comment type="similarity">
    <text evidence="1">Belongs to the secretoglobin family.</text>
</comment>
<accession>A0A8D1V780</accession>
<name>A0A8D1V780_PIG</name>
<dbReference type="PANTHER" id="PTHR31708:SF0">
    <property type="entry name" value="ABPBG26-RELATED"/>
    <property type="match status" value="1"/>
</dbReference>
<evidence type="ECO:0000256" key="1">
    <source>
        <dbReference type="ARBA" id="ARBA00008650"/>
    </source>
</evidence>
<proteinExistence type="inferred from homology"/>
<dbReference type="AlphaFoldDB" id="A0A8D1V780"/>
<reference evidence="3" key="1">
    <citation type="submission" date="2025-08" db="UniProtKB">
        <authorList>
            <consortium name="Ensembl"/>
        </authorList>
    </citation>
    <scope>IDENTIFICATION</scope>
</reference>
<sequence>MKGTPLLVLALLVTRGLGIACPMFYELLSVVSFGIRPLLDSSMDLINATEPEREAIKKAQDCFIDTGLLATCTCCPGLVQCSSSMNCLFVGGGVGIVLVTQYCRF</sequence>
<dbReference type="SUPFAM" id="SSF48201">
    <property type="entry name" value="Uteroglobin-like"/>
    <property type="match status" value="1"/>
</dbReference>
<dbReference type="InterPro" id="IPR053723">
    <property type="entry name" value="Secretoglobin_Domain_sf"/>
</dbReference>